<feature type="region of interest" description="Disordered" evidence="1">
    <location>
        <begin position="24"/>
        <end position="67"/>
    </location>
</feature>
<dbReference type="Gene3D" id="2.60.120.200">
    <property type="match status" value="1"/>
</dbReference>
<sequence>MTDINDGEAWSFADLFDGSAPWDDQSGNGHHAAFPGGTNDPTFFDHDKTQGDNHFRAPGISNNDLTTPDSVALSITGDIDYRWVGIQDDYTPPTAPAIGHKYNFATNNREYRWGLATDGKIRFIWSEDGTSTAGKLHDKTSTVATGFTDGTLRGLRVTLDVNDGAGDIALEFWTLNNPGTDDPENAANWSKLGDTVTLGSTTSIFDGDTQVKICANIGGIHPMTVHRYLAYDGIDGTLVLDINPASLVGDTVTQAGTFTEDSAQAATVTINQSGTAELMRMVDRPAFQYDTDDRLEIPDDAALDYTHTDSFTFGLGFRVYDTSPAADAVLMAKKANLTTGDGYAGYLESADATSKGLLADGANEQTATSGNLTNGKAHTLIWVYDGSTTQAYLDGTASGSASADNVAADMANAVALVFASISGGGSYAQVEIWSYAVISQELTAGEVGTGAGTLHDSLLNQTAAVSATVTPAAIATTTTMPGPTVRQDQTLTPASITTTTSMTAPAVSAGSTLTPASIVTTTTFPSPRPTTPFALDLAVRAESVMELPVEAESAMELPVEAESAIEPSVEAESVIELPVRAVSVIELQVESE</sequence>
<dbReference type="InterPro" id="IPR013320">
    <property type="entry name" value="ConA-like_dom_sf"/>
</dbReference>
<comment type="caution">
    <text evidence="2">The sequence shown here is derived from an EMBL/GenBank/DDBJ whole genome shotgun (WGS) entry which is preliminary data.</text>
</comment>
<accession>A0A0F9T3K9</accession>
<name>A0A0F9T3K9_9ZZZZ</name>
<organism evidence="2">
    <name type="scientific">marine sediment metagenome</name>
    <dbReference type="NCBI Taxonomy" id="412755"/>
    <lineage>
        <taxon>unclassified sequences</taxon>
        <taxon>metagenomes</taxon>
        <taxon>ecological metagenomes</taxon>
    </lineage>
</organism>
<protein>
    <recommendedName>
        <fullName evidence="3">LamG-like jellyroll fold domain-containing protein</fullName>
    </recommendedName>
</protein>
<feature type="compositionally biased region" description="Basic and acidic residues" evidence="1">
    <location>
        <begin position="43"/>
        <end position="55"/>
    </location>
</feature>
<dbReference type="SUPFAM" id="SSF49899">
    <property type="entry name" value="Concanavalin A-like lectins/glucanases"/>
    <property type="match status" value="1"/>
</dbReference>
<reference evidence="2" key="1">
    <citation type="journal article" date="2015" name="Nature">
        <title>Complex archaea that bridge the gap between prokaryotes and eukaryotes.</title>
        <authorList>
            <person name="Spang A."/>
            <person name="Saw J.H."/>
            <person name="Jorgensen S.L."/>
            <person name="Zaremba-Niedzwiedzka K."/>
            <person name="Martijn J."/>
            <person name="Lind A.E."/>
            <person name="van Eijk R."/>
            <person name="Schleper C."/>
            <person name="Guy L."/>
            <person name="Ettema T.J."/>
        </authorList>
    </citation>
    <scope>NUCLEOTIDE SEQUENCE</scope>
</reference>
<gene>
    <name evidence="2" type="ORF">LCGC14_0397270</name>
</gene>
<dbReference type="AlphaFoldDB" id="A0A0F9T3K9"/>
<evidence type="ECO:0000313" key="2">
    <source>
        <dbReference type="EMBL" id="KKN73779.1"/>
    </source>
</evidence>
<evidence type="ECO:0000256" key="1">
    <source>
        <dbReference type="SAM" id="MobiDB-lite"/>
    </source>
</evidence>
<proteinExistence type="predicted"/>
<evidence type="ECO:0008006" key="3">
    <source>
        <dbReference type="Google" id="ProtNLM"/>
    </source>
</evidence>
<dbReference type="EMBL" id="LAZR01000337">
    <property type="protein sequence ID" value="KKN73779.1"/>
    <property type="molecule type" value="Genomic_DNA"/>
</dbReference>